<dbReference type="Pfam" id="PF06441">
    <property type="entry name" value="EHN"/>
    <property type="match status" value="1"/>
</dbReference>
<dbReference type="GO" id="GO:0016787">
    <property type="term" value="F:hydrolase activity"/>
    <property type="evidence" value="ECO:0007669"/>
    <property type="project" value="UniProtKB-KW"/>
</dbReference>
<dbReference type="Gene3D" id="3.40.50.1820">
    <property type="entry name" value="alpha/beta hydrolase"/>
    <property type="match status" value="1"/>
</dbReference>
<evidence type="ECO:0000313" key="6">
    <source>
        <dbReference type="Proteomes" id="UP000677804"/>
    </source>
</evidence>
<evidence type="ECO:0000256" key="1">
    <source>
        <dbReference type="ARBA" id="ARBA00010088"/>
    </source>
</evidence>
<dbReference type="RefSeq" id="WP_207340094.1">
    <property type="nucleotide sequence ID" value="NZ_CP074405.1"/>
</dbReference>
<dbReference type="SUPFAM" id="SSF53474">
    <property type="entry name" value="alpha/beta-Hydrolases"/>
    <property type="match status" value="1"/>
</dbReference>
<keyword evidence="2" id="KW-0058">Aromatic hydrocarbons catabolism</keyword>
<evidence type="ECO:0000256" key="3">
    <source>
        <dbReference type="ARBA" id="ARBA00022801"/>
    </source>
</evidence>
<dbReference type="InterPro" id="IPR000639">
    <property type="entry name" value="Epox_hydrolase-like"/>
</dbReference>
<evidence type="ECO:0000313" key="5">
    <source>
        <dbReference type="EMBL" id="QVI62434.1"/>
    </source>
</evidence>
<protein>
    <submittedName>
        <fullName evidence="5">Epoxide hydrolase</fullName>
    </submittedName>
</protein>
<dbReference type="InterPro" id="IPR016292">
    <property type="entry name" value="Epoxide_hydrolase"/>
</dbReference>
<comment type="similarity">
    <text evidence="1">Belongs to the peptidase S33 family.</text>
</comment>
<dbReference type="InterPro" id="IPR029058">
    <property type="entry name" value="AB_hydrolase_fold"/>
</dbReference>
<evidence type="ECO:0000256" key="2">
    <source>
        <dbReference type="ARBA" id="ARBA00022797"/>
    </source>
</evidence>
<feature type="domain" description="Epoxide hydrolase N-terminal" evidence="4">
    <location>
        <begin position="20"/>
        <end position="123"/>
    </location>
</feature>
<dbReference type="EMBL" id="CP074405">
    <property type="protein sequence ID" value="QVI62434.1"/>
    <property type="molecule type" value="Genomic_DNA"/>
</dbReference>
<dbReference type="InterPro" id="IPR010497">
    <property type="entry name" value="Epoxide_hydro_N"/>
</dbReference>
<name>A0ABX8D4T0_9CELL</name>
<proteinExistence type="inferred from homology"/>
<accession>A0ABX8D4T0</accession>
<gene>
    <name evidence="5" type="ORF">KG103_00265</name>
</gene>
<dbReference type="Proteomes" id="UP000677804">
    <property type="component" value="Chromosome"/>
</dbReference>
<keyword evidence="3 5" id="KW-0378">Hydrolase</keyword>
<keyword evidence="6" id="KW-1185">Reference proteome</keyword>
<sequence length="390" mass="42077">MGDEDTAGPGRAGLAGTVVEPLDVRVPQRVLDDLRDRLRRTRWSEQVLGSGWERGVPLDALRPLVQRWADAYDWRATEDRVRAAGEWTTVVDGQRLHLLHVRSAEPGALPLLLTHGWPGGVVDLLPVLGPLTDPARHGGDPADAFHVVAPSVPGAGRSTPLTPGWDHQRVARAWVELMTRLGYDRFGAAGGDTGSVVSPLVGALAPDRVVGVHLHGNLDVPDPVGPLGAAEAERLAWARRRAAADGGYAALQATRPHTLGHALSDSPVGQLAWILDKVHDWSDPARPPFGDVDPGDVLDLATWTWVTGTSATAANLYLENRRAGAHPPVRSAVPTGVALFPTDPMLRSVAERRHTLVHWTEHPRGSHFATLDAPDLLVTDLRAFYRSVRD</sequence>
<organism evidence="5 6">
    <name type="scientific">Cellulomonas wangleii</name>
    <dbReference type="NCBI Taxonomy" id="2816956"/>
    <lineage>
        <taxon>Bacteria</taxon>
        <taxon>Bacillati</taxon>
        <taxon>Actinomycetota</taxon>
        <taxon>Actinomycetes</taxon>
        <taxon>Micrococcales</taxon>
        <taxon>Cellulomonadaceae</taxon>
        <taxon>Cellulomonas</taxon>
    </lineage>
</organism>
<dbReference type="PANTHER" id="PTHR21661:SF35">
    <property type="entry name" value="EPOXIDE HYDROLASE"/>
    <property type="match status" value="1"/>
</dbReference>
<dbReference type="PIRSF" id="PIRSF001112">
    <property type="entry name" value="Epoxide_hydrolase"/>
    <property type="match status" value="1"/>
</dbReference>
<dbReference type="PRINTS" id="PR00412">
    <property type="entry name" value="EPOXHYDRLASE"/>
</dbReference>
<dbReference type="PANTHER" id="PTHR21661">
    <property type="entry name" value="EPOXIDE HYDROLASE 1-RELATED"/>
    <property type="match status" value="1"/>
</dbReference>
<reference evidence="5 6" key="1">
    <citation type="submission" date="2021-05" db="EMBL/GenBank/DDBJ databases">
        <title>Novel species in genus Cellulomonas.</title>
        <authorList>
            <person name="Zhang G."/>
        </authorList>
    </citation>
    <scope>NUCLEOTIDE SEQUENCE [LARGE SCALE GENOMIC DNA]</scope>
    <source>
        <strain evidence="6">zg-ZUI222</strain>
    </source>
</reference>
<evidence type="ECO:0000259" key="4">
    <source>
        <dbReference type="Pfam" id="PF06441"/>
    </source>
</evidence>